<dbReference type="Proteomes" id="UP000315971">
    <property type="component" value="Unassembled WGS sequence"/>
</dbReference>
<evidence type="ECO:0000259" key="2">
    <source>
        <dbReference type="Pfam" id="PF03372"/>
    </source>
</evidence>
<keyword evidence="3" id="KW-0540">Nuclease</keyword>
<dbReference type="GO" id="GO:0006506">
    <property type="term" value="P:GPI anchor biosynthetic process"/>
    <property type="evidence" value="ECO:0007669"/>
    <property type="project" value="TreeGrafter"/>
</dbReference>
<dbReference type="OrthoDB" id="635146at2"/>
<keyword evidence="3" id="KW-0378">Hydrolase</keyword>
<dbReference type="GO" id="GO:0016020">
    <property type="term" value="C:membrane"/>
    <property type="evidence" value="ECO:0007669"/>
    <property type="project" value="GOC"/>
</dbReference>
<dbReference type="Gene3D" id="3.60.10.10">
    <property type="entry name" value="Endonuclease/exonuclease/phosphatase"/>
    <property type="match status" value="1"/>
</dbReference>
<feature type="domain" description="Endonuclease/exonuclease/phosphatase" evidence="2">
    <location>
        <begin position="104"/>
        <end position="354"/>
    </location>
</feature>
<keyword evidence="1" id="KW-0472">Membrane</keyword>
<evidence type="ECO:0000313" key="3">
    <source>
        <dbReference type="EMBL" id="SMO62152.1"/>
    </source>
</evidence>
<dbReference type="SUPFAM" id="SSF56219">
    <property type="entry name" value="DNase I-like"/>
    <property type="match status" value="1"/>
</dbReference>
<keyword evidence="4" id="KW-1185">Reference proteome</keyword>
<keyword evidence="1" id="KW-1133">Transmembrane helix</keyword>
<dbReference type="GO" id="GO:0004527">
    <property type="term" value="F:exonuclease activity"/>
    <property type="evidence" value="ECO:0007669"/>
    <property type="project" value="UniProtKB-KW"/>
</dbReference>
<organism evidence="3 4">
    <name type="scientific">Solitalea koreensis</name>
    <dbReference type="NCBI Taxonomy" id="543615"/>
    <lineage>
        <taxon>Bacteria</taxon>
        <taxon>Pseudomonadati</taxon>
        <taxon>Bacteroidota</taxon>
        <taxon>Sphingobacteriia</taxon>
        <taxon>Sphingobacteriales</taxon>
        <taxon>Sphingobacteriaceae</taxon>
        <taxon>Solitalea</taxon>
    </lineage>
</organism>
<dbReference type="InterPro" id="IPR036691">
    <property type="entry name" value="Endo/exonu/phosph_ase_sf"/>
</dbReference>
<dbReference type="CDD" id="cd09084">
    <property type="entry name" value="EEP-2"/>
    <property type="match status" value="1"/>
</dbReference>
<dbReference type="AlphaFoldDB" id="A0A521CRU7"/>
<dbReference type="RefSeq" id="WP_142603354.1">
    <property type="nucleotide sequence ID" value="NZ_FXSZ01000004.1"/>
</dbReference>
<protein>
    <submittedName>
        <fullName evidence="3">Metal-dependent hydrolase, endonuclease/exonuclease/phosphatase family</fullName>
    </submittedName>
</protein>
<dbReference type="PANTHER" id="PTHR14859:SF15">
    <property type="entry name" value="ENDONUCLEASE_EXONUCLEASE_PHOSPHATASE DOMAIN-CONTAINING PROTEIN"/>
    <property type="match status" value="1"/>
</dbReference>
<dbReference type="EMBL" id="FXSZ01000004">
    <property type="protein sequence ID" value="SMO62152.1"/>
    <property type="molecule type" value="Genomic_DNA"/>
</dbReference>
<dbReference type="InterPro" id="IPR051916">
    <property type="entry name" value="GPI-anchor_lipid_remodeler"/>
</dbReference>
<proteinExistence type="predicted"/>
<dbReference type="InterPro" id="IPR005135">
    <property type="entry name" value="Endo/exonuclease/phosphatase"/>
</dbReference>
<evidence type="ECO:0000256" key="1">
    <source>
        <dbReference type="SAM" id="Phobius"/>
    </source>
</evidence>
<sequence>MSISFFSKSVFIINIIVAFLLLLTYLTPFIDPATLWPIAFLGLAYPFILAANLLCVLYWLLGLKYKAALSIFVIALGLPIHKNSFGFHFFGDNYTKPVNSIRIMSFNTHNFRKKDDKSPDGSAKSEILKLIRDERPDIISFQEFYTKLRGIYNIIDSLKKEGLIYYYFEEINRNKYQAGGIAIFSRYPIKNKGILPFFDNKRTYNTCIFTDINVKGKTIRVFNTHLQSISFQPIDYEYIKKIKDLETDPILTRRIARMLKRAFEKRSYQARLIASEVEQSPYPILVCGDFNDTPISYAFTTVSKNLHSAFTAKGCGFGRTYNGSFPNFQIDYILYSKEFEVKNYYIIKKKISDHYPIRSDLTLTN</sequence>
<feature type="transmembrane region" description="Helical" evidence="1">
    <location>
        <begin position="12"/>
        <end position="30"/>
    </location>
</feature>
<accession>A0A521CRU7</accession>
<dbReference type="GO" id="GO:0004519">
    <property type="term" value="F:endonuclease activity"/>
    <property type="evidence" value="ECO:0007669"/>
    <property type="project" value="UniProtKB-KW"/>
</dbReference>
<name>A0A521CRU7_9SPHI</name>
<evidence type="ECO:0000313" key="4">
    <source>
        <dbReference type="Proteomes" id="UP000315971"/>
    </source>
</evidence>
<dbReference type="PANTHER" id="PTHR14859">
    <property type="entry name" value="CALCOFLUOR WHITE HYPERSENSITIVE PROTEIN PRECURSOR"/>
    <property type="match status" value="1"/>
</dbReference>
<keyword evidence="3" id="KW-0255">Endonuclease</keyword>
<keyword evidence="1" id="KW-0812">Transmembrane</keyword>
<keyword evidence="3" id="KW-0269">Exonuclease</keyword>
<gene>
    <name evidence="3" type="ORF">SAMN06265350_104293</name>
</gene>
<feature type="transmembrane region" description="Helical" evidence="1">
    <location>
        <begin position="36"/>
        <end position="61"/>
    </location>
</feature>
<dbReference type="Pfam" id="PF03372">
    <property type="entry name" value="Exo_endo_phos"/>
    <property type="match status" value="1"/>
</dbReference>
<reference evidence="3 4" key="1">
    <citation type="submission" date="2017-05" db="EMBL/GenBank/DDBJ databases">
        <authorList>
            <person name="Varghese N."/>
            <person name="Submissions S."/>
        </authorList>
    </citation>
    <scope>NUCLEOTIDE SEQUENCE [LARGE SCALE GENOMIC DNA]</scope>
    <source>
        <strain evidence="3 4">DSM 21342</strain>
    </source>
</reference>
<feature type="transmembrane region" description="Helical" evidence="1">
    <location>
        <begin position="68"/>
        <end position="90"/>
    </location>
</feature>